<evidence type="ECO:0000313" key="2">
    <source>
        <dbReference type="Proteomes" id="UP000290273"/>
    </source>
</evidence>
<proteinExistence type="predicted"/>
<dbReference type="EMBL" id="QMAU01000049">
    <property type="protein sequence ID" value="RXI52655.1"/>
    <property type="molecule type" value="Genomic_DNA"/>
</dbReference>
<evidence type="ECO:0000313" key="1">
    <source>
        <dbReference type="EMBL" id="RXI52655.1"/>
    </source>
</evidence>
<dbReference type="Proteomes" id="UP000290273">
    <property type="component" value="Unassembled WGS sequence"/>
</dbReference>
<reference evidence="1 2" key="1">
    <citation type="submission" date="2018-06" db="EMBL/GenBank/DDBJ databases">
        <title>Genome conservation of Clostridium tetani.</title>
        <authorList>
            <person name="Bruggemann H."/>
            <person name="Popoff M.R."/>
        </authorList>
    </citation>
    <scope>NUCLEOTIDE SEQUENCE [LARGE SCALE GENOMIC DNA]</scope>
    <source>
        <strain evidence="1 2">63.05</strain>
    </source>
</reference>
<organism evidence="1 2">
    <name type="scientific">Clostridium tetani</name>
    <dbReference type="NCBI Taxonomy" id="1513"/>
    <lineage>
        <taxon>Bacteria</taxon>
        <taxon>Bacillati</taxon>
        <taxon>Bacillota</taxon>
        <taxon>Clostridia</taxon>
        <taxon>Eubacteriales</taxon>
        <taxon>Clostridiaceae</taxon>
        <taxon>Clostridium</taxon>
    </lineage>
</organism>
<gene>
    <name evidence="1" type="ORF">DP131_12105</name>
</gene>
<comment type="caution">
    <text evidence="1">The sequence shown here is derived from an EMBL/GenBank/DDBJ whole genome shotgun (WGS) entry which is preliminary data.</text>
</comment>
<dbReference type="RefSeq" id="WP_035110038.1">
    <property type="nucleotide sequence ID" value="NZ_JSWD01000045.1"/>
</dbReference>
<name>A0ABY0ELT2_CLOTA</name>
<accession>A0ABY0ELT2</accession>
<protein>
    <submittedName>
        <fullName evidence="1">Uncharacterized protein</fullName>
    </submittedName>
</protein>
<sequence>MFKGCERLEEIYCTRGSCRRIDCKYNQEHALKQSTQSGIEFTVKAFYGTDKCLFRRRYKKIGEKIF</sequence>